<evidence type="ECO:0000313" key="2">
    <source>
        <dbReference type="Proteomes" id="UP001375240"/>
    </source>
</evidence>
<name>A0AAV9UXU6_9PEZI</name>
<dbReference type="AlphaFoldDB" id="A0AAV9UXU6"/>
<comment type="caution">
    <text evidence="1">The sequence shown here is derived from an EMBL/GenBank/DDBJ whole genome shotgun (WGS) entry which is preliminary data.</text>
</comment>
<dbReference type="EMBL" id="JAVHNQ010000004">
    <property type="protein sequence ID" value="KAK6349781.1"/>
    <property type="molecule type" value="Genomic_DNA"/>
</dbReference>
<reference evidence="1 2" key="1">
    <citation type="submission" date="2019-10" db="EMBL/GenBank/DDBJ databases">
        <authorList>
            <person name="Palmer J.M."/>
        </authorList>
    </citation>
    <scope>NUCLEOTIDE SEQUENCE [LARGE SCALE GENOMIC DNA]</scope>
    <source>
        <strain evidence="1 2">TWF696</strain>
    </source>
</reference>
<proteinExistence type="predicted"/>
<accession>A0AAV9UXU6</accession>
<evidence type="ECO:0000313" key="1">
    <source>
        <dbReference type="EMBL" id="KAK6349781.1"/>
    </source>
</evidence>
<gene>
    <name evidence="1" type="ORF">TWF696_006056</name>
</gene>
<protein>
    <submittedName>
        <fullName evidence="1">Uncharacterized protein</fullName>
    </submittedName>
</protein>
<sequence length="67" mass="7547">MLHDFKRFDCWDDPGPLEWSKRGCALHRAGDIDVGYDKMTSMGIMRVNDAGQIGHFISVPPLPSLMI</sequence>
<dbReference type="Proteomes" id="UP001375240">
    <property type="component" value="Unassembled WGS sequence"/>
</dbReference>
<organism evidence="1 2">
    <name type="scientific">Orbilia brochopaga</name>
    <dbReference type="NCBI Taxonomy" id="3140254"/>
    <lineage>
        <taxon>Eukaryota</taxon>
        <taxon>Fungi</taxon>
        <taxon>Dikarya</taxon>
        <taxon>Ascomycota</taxon>
        <taxon>Pezizomycotina</taxon>
        <taxon>Orbiliomycetes</taxon>
        <taxon>Orbiliales</taxon>
        <taxon>Orbiliaceae</taxon>
        <taxon>Orbilia</taxon>
    </lineage>
</organism>
<keyword evidence="2" id="KW-1185">Reference proteome</keyword>